<dbReference type="Pfam" id="PF07690">
    <property type="entry name" value="MFS_1"/>
    <property type="match status" value="1"/>
</dbReference>
<dbReference type="PRINTS" id="PR01036">
    <property type="entry name" value="TCRTETB"/>
</dbReference>
<dbReference type="CDD" id="cd17502">
    <property type="entry name" value="MFS_Azr1_MDR_like"/>
    <property type="match status" value="1"/>
</dbReference>
<dbReference type="PANTHER" id="PTHR23501:SF187">
    <property type="entry name" value="MAJOR FACILITATOR SUPERFAMILY (MFS) PROFILE DOMAIN-CONTAINING PROTEIN"/>
    <property type="match status" value="1"/>
</dbReference>
<evidence type="ECO:0000256" key="1">
    <source>
        <dbReference type="ARBA" id="ARBA00004141"/>
    </source>
</evidence>
<feature type="transmembrane region" description="Helical" evidence="7">
    <location>
        <begin position="291"/>
        <end position="313"/>
    </location>
</feature>
<keyword evidence="4 7" id="KW-1133">Transmembrane helix</keyword>
<evidence type="ECO:0000313" key="10">
    <source>
        <dbReference type="Proteomes" id="UP000750711"/>
    </source>
</evidence>
<evidence type="ECO:0000256" key="2">
    <source>
        <dbReference type="ARBA" id="ARBA00022448"/>
    </source>
</evidence>
<dbReference type="Proteomes" id="UP000750711">
    <property type="component" value="Unassembled WGS sequence"/>
</dbReference>
<feature type="transmembrane region" description="Helical" evidence="7">
    <location>
        <begin position="61"/>
        <end position="80"/>
    </location>
</feature>
<evidence type="ECO:0000259" key="8">
    <source>
        <dbReference type="PROSITE" id="PS50850"/>
    </source>
</evidence>
<feature type="transmembrane region" description="Helical" evidence="7">
    <location>
        <begin position="150"/>
        <end position="174"/>
    </location>
</feature>
<feature type="transmembrane region" description="Helical" evidence="7">
    <location>
        <begin position="357"/>
        <end position="375"/>
    </location>
</feature>
<keyword evidence="5 7" id="KW-0472">Membrane</keyword>
<evidence type="ECO:0000256" key="5">
    <source>
        <dbReference type="ARBA" id="ARBA00023136"/>
    </source>
</evidence>
<proteinExistence type="predicted"/>
<dbReference type="PROSITE" id="PS50850">
    <property type="entry name" value="MFS"/>
    <property type="match status" value="1"/>
</dbReference>
<dbReference type="FunFam" id="1.20.1250.20:FF:000484">
    <property type="entry name" value="MFS general substrate transporter"/>
    <property type="match status" value="1"/>
</dbReference>
<feature type="transmembrane region" description="Helical" evidence="7">
    <location>
        <begin position="92"/>
        <end position="111"/>
    </location>
</feature>
<dbReference type="Gene3D" id="1.20.1720.10">
    <property type="entry name" value="Multidrug resistance protein D"/>
    <property type="match status" value="1"/>
</dbReference>
<keyword evidence="10" id="KW-1185">Reference proteome</keyword>
<gene>
    <name evidence="9" type="ORF">GP486_007996</name>
</gene>
<dbReference type="GO" id="GO:0022857">
    <property type="term" value="F:transmembrane transporter activity"/>
    <property type="evidence" value="ECO:0007669"/>
    <property type="project" value="InterPro"/>
</dbReference>
<feature type="transmembrane region" description="Helical" evidence="7">
    <location>
        <begin position="24"/>
        <end position="49"/>
    </location>
</feature>
<dbReference type="GO" id="GO:0005886">
    <property type="term" value="C:plasma membrane"/>
    <property type="evidence" value="ECO:0007669"/>
    <property type="project" value="TreeGrafter"/>
</dbReference>
<dbReference type="EMBL" id="JAGHQM010002648">
    <property type="protein sequence ID" value="KAH0548310.1"/>
    <property type="molecule type" value="Genomic_DNA"/>
</dbReference>
<protein>
    <recommendedName>
        <fullName evidence="8">Major facilitator superfamily (MFS) profile domain-containing protein</fullName>
    </recommendedName>
</protein>
<dbReference type="InterPro" id="IPR036259">
    <property type="entry name" value="MFS_trans_sf"/>
</dbReference>
<keyword evidence="2" id="KW-0813">Transport</keyword>
<feature type="transmembrane region" description="Helical" evidence="7">
    <location>
        <begin position="117"/>
        <end position="138"/>
    </location>
</feature>
<feature type="domain" description="Major facilitator superfamily (MFS) profile" evidence="8">
    <location>
        <begin position="27"/>
        <end position="520"/>
    </location>
</feature>
<accession>A0A9P8IJ28</accession>
<dbReference type="InterPro" id="IPR020846">
    <property type="entry name" value="MFS_dom"/>
</dbReference>
<feature type="transmembrane region" description="Helical" evidence="7">
    <location>
        <begin position="214"/>
        <end position="238"/>
    </location>
</feature>
<dbReference type="InterPro" id="IPR011701">
    <property type="entry name" value="MFS"/>
</dbReference>
<feature type="transmembrane region" description="Helical" evidence="7">
    <location>
        <begin position="416"/>
        <end position="439"/>
    </location>
</feature>
<sequence>MTTEADQREPTPAEPAQSRYDYRFWAIIWALCITGLLSALDASIISTTLPTIVKDLNSGSLYVWAPSSFFLAQTAATPIYGQTANIFGRRVLMIVAIGLFTFGSGIAGGASNTAMLIAGRVIQGIGGGGINVLVDMIVCDLVPLRERTKFMGIIFAVFGMGTTVGPIIGGAIVQHTTWRWVFYLNLPVSAVSLALIFFFLRVNYRRDVTFEEKLLRIDIIGNAILVTSVISILIPLTYGGTIQPWNSWRVVIPLVIGFAGLVAFHCFQASSYCKEPTMPLRLFSNRTSAGAFALTFMHGMLMYWAVFFLPVYFQAVLEASPGRSGVDLLPLVVSVLPFAITAGIFITSVGRYRPCHFVGFAAFTIGMGCCSILNSKTPTGVWVVFQLILGVGAGAALTSTLPAIQAPLPESDVATATATWGFVRSFGAVWGVAIPSAVFNSRVSSLLGRISDDPTRELLARGGAYERASKWFITSFNDRPALKSEVIGVYSDGLKLVWQVGIGFSLLGMLIALFVKEVKMREELDTEFGLEEKSAALAAEANEAPQSAKTNRQQT</sequence>
<name>A0A9P8IJ28_9PEZI</name>
<reference evidence="9" key="1">
    <citation type="submission" date="2021-03" db="EMBL/GenBank/DDBJ databases">
        <title>Comparative genomics and phylogenomic investigation of the class Geoglossomycetes provide insights into ecological specialization and systematics.</title>
        <authorList>
            <person name="Melie T."/>
            <person name="Pirro S."/>
            <person name="Miller A.N."/>
            <person name="Quandt A."/>
        </authorList>
    </citation>
    <scope>NUCLEOTIDE SEQUENCE</scope>
    <source>
        <strain evidence="9">CAQ_001_2017</strain>
    </source>
</reference>
<comment type="subcellular location">
    <subcellularLocation>
        <location evidence="1">Membrane</location>
        <topology evidence="1">Multi-pass membrane protein</topology>
    </subcellularLocation>
</comment>
<feature type="transmembrane region" description="Helical" evidence="7">
    <location>
        <begin position="496"/>
        <end position="515"/>
    </location>
</feature>
<evidence type="ECO:0000256" key="6">
    <source>
        <dbReference type="ARBA" id="ARBA00023180"/>
    </source>
</evidence>
<comment type="caution">
    <text evidence="9">The sequence shown here is derived from an EMBL/GenBank/DDBJ whole genome shotgun (WGS) entry which is preliminary data.</text>
</comment>
<keyword evidence="6" id="KW-0325">Glycoprotein</keyword>
<evidence type="ECO:0000313" key="9">
    <source>
        <dbReference type="EMBL" id="KAH0548310.1"/>
    </source>
</evidence>
<organism evidence="9 10">
    <name type="scientific">Trichoglossum hirsutum</name>
    <dbReference type="NCBI Taxonomy" id="265104"/>
    <lineage>
        <taxon>Eukaryota</taxon>
        <taxon>Fungi</taxon>
        <taxon>Dikarya</taxon>
        <taxon>Ascomycota</taxon>
        <taxon>Pezizomycotina</taxon>
        <taxon>Geoglossomycetes</taxon>
        <taxon>Geoglossales</taxon>
        <taxon>Geoglossaceae</taxon>
        <taxon>Trichoglossum</taxon>
    </lineage>
</organism>
<evidence type="ECO:0000256" key="3">
    <source>
        <dbReference type="ARBA" id="ARBA00022692"/>
    </source>
</evidence>
<dbReference type="SUPFAM" id="SSF103473">
    <property type="entry name" value="MFS general substrate transporter"/>
    <property type="match status" value="1"/>
</dbReference>
<dbReference type="PANTHER" id="PTHR23501">
    <property type="entry name" value="MAJOR FACILITATOR SUPERFAMILY"/>
    <property type="match status" value="1"/>
</dbReference>
<dbReference type="AlphaFoldDB" id="A0A9P8IJ28"/>
<dbReference type="Gene3D" id="1.20.1250.20">
    <property type="entry name" value="MFS general substrate transporter like domains"/>
    <property type="match status" value="1"/>
</dbReference>
<evidence type="ECO:0000256" key="4">
    <source>
        <dbReference type="ARBA" id="ARBA00022989"/>
    </source>
</evidence>
<feature type="transmembrane region" description="Helical" evidence="7">
    <location>
        <begin position="180"/>
        <end position="202"/>
    </location>
</feature>
<feature type="transmembrane region" description="Helical" evidence="7">
    <location>
        <begin position="250"/>
        <end position="270"/>
    </location>
</feature>
<feature type="transmembrane region" description="Helical" evidence="7">
    <location>
        <begin position="381"/>
        <end position="404"/>
    </location>
</feature>
<keyword evidence="3 7" id="KW-0812">Transmembrane</keyword>
<evidence type="ECO:0000256" key="7">
    <source>
        <dbReference type="SAM" id="Phobius"/>
    </source>
</evidence>
<feature type="transmembrane region" description="Helical" evidence="7">
    <location>
        <begin position="328"/>
        <end position="350"/>
    </location>
</feature>